<dbReference type="PANTHER" id="PTHR35895:SF1">
    <property type="entry name" value="LIPID-BINDING SERUM GLYCOPROTEIN C-TERMINAL DOMAIN-CONTAINING PROTEIN"/>
    <property type="match status" value="1"/>
</dbReference>
<dbReference type="PANTHER" id="PTHR35895">
    <property type="entry name" value="CHROMOSOME 16, WHOLE GENOME SHOTGUN SEQUENCE"/>
    <property type="match status" value="1"/>
</dbReference>
<evidence type="ECO:0000313" key="2">
    <source>
        <dbReference type="Proteomes" id="UP000738325"/>
    </source>
</evidence>
<dbReference type="GO" id="GO:0000329">
    <property type="term" value="C:fungal-type vacuole membrane"/>
    <property type="evidence" value="ECO:0007669"/>
    <property type="project" value="InterPro"/>
</dbReference>
<evidence type="ECO:0000313" key="1">
    <source>
        <dbReference type="EMBL" id="KAG0301997.1"/>
    </source>
</evidence>
<dbReference type="EMBL" id="JAAAIP010002066">
    <property type="protein sequence ID" value="KAG0301997.1"/>
    <property type="molecule type" value="Genomic_DNA"/>
</dbReference>
<dbReference type="AlphaFoldDB" id="A0A9P6QZC3"/>
<dbReference type="InterPro" id="IPR046368">
    <property type="entry name" value="Tag1"/>
</dbReference>
<protein>
    <submittedName>
        <fullName evidence="1">Uncharacterized protein</fullName>
    </submittedName>
</protein>
<organism evidence="1 2">
    <name type="scientific">Dissophora globulifera</name>
    <dbReference type="NCBI Taxonomy" id="979702"/>
    <lineage>
        <taxon>Eukaryota</taxon>
        <taxon>Fungi</taxon>
        <taxon>Fungi incertae sedis</taxon>
        <taxon>Mucoromycota</taxon>
        <taxon>Mortierellomycotina</taxon>
        <taxon>Mortierellomycetes</taxon>
        <taxon>Mortierellales</taxon>
        <taxon>Mortierellaceae</taxon>
        <taxon>Dissophora</taxon>
    </lineage>
</organism>
<dbReference type="OrthoDB" id="10039566at2759"/>
<reference evidence="1" key="1">
    <citation type="journal article" date="2020" name="Fungal Divers.">
        <title>Resolving the Mortierellaceae phylogeny through synthesis of multi-gene phylogenetics and phylogenomics.</title>
        <authorList>
            <person name="Vandepol N."/>
            <person name="Liber J."/>
            <person name="Desiro A."/>
            <person name="Na H."/>
            <person name="Kennedy M."/>
            <person name="Barry K."/>
            <person name="Grigoriev I.V."/>
            <person name="Miller A.N."/>
            <person name="O'Donnell K."/>
            <person name="Stajich J.E."/>
            <person name="Bonito G."/>
        </authorList>
    </citation>
    <scope>NUCLEOTIDE SEQUENCE</scope>
    <source>
        <strain evidence="1">REB-010B</strain>
    </source>
</reference>
<comment type="caution">
    <text evidence="1">The sequence shown here is derived from an EMBL/GenBank/DDBJ whole genome shotgun (WGS) entry which is preliminary data.</text>
</comment>
<proteinExistence type="predicted"/>
<accession>A0A9P6QZC3</accession>
<gene>
    <name evidence="1" type="ORF">BGZ99_003228</name>
</gene>
<feature type="non-terminal residue" evidence="1">
    <location>
        <position position="326"/>
    </location>
</feature>
<name>A0A9P6QZC3_9FUNG</name>
<dbReference type="Proteomes" id="UP000738325">
    <property type="component" value="Unassembled WGS sequence"/>
</dbReference>
<sequence length="326" mass="32921">MPNLAIVPGANTINATSTINPAASPEGLELLNLYTSGAGASVNIVGTSTSTAVESLSLAFGALNIGSQIPGLETKLLAGATLAVLDTTLVNGIAQTVVTINNPFVPPMSILSIDSTITYSGATVGTVVSTFDQPIVILGTAQGSLTAGLALNTNPADLVTLIRAQAVKNGMSTDAFDGLLSLQSGGNPPSSLFENFNVGDFVIKAMSGLVVDITLTTTVKVGDYLVTLPYTQTGVPTATDQTILKLIPIVGTPIAQLLVEGSVLAFDSIVINSPADAGFATDLTGAITNTGPLDAQIAFPNPVSVSYGGKAIGSMMMPTLNAVANQ</sequence>
<keyword evidence="2" id="KW-1185">Reference proteome</keyword>